<sequence length="182" mass="20575">MKGQDIVILVWIASEETSGNKDWVIRDLAHDLNISTSTVHSSLSSMETAGLYDKNSKRISKQTLLDFLKYGFSIVFPIVYGAETRGIIVPLKVIGEEMNLSSEKYIWKNSKGKDILPQITPLYNGAPIATLKSKKAKEIIGLLECLRMTRHKRMTKIAFHKLEEMIMPNSSNPMLALKQKHE</sequence>
<evidence type="ECO:0000313" key="1">
    <source>
        <dbReference type="EMBL" id="RYM35945.1"/>
    </source>
</evidence>
<name>A0A4Q4KSC3_9FLAO</name>
<keyword evidence="2" id="KW-1185">Reference proteome</keyword>
<comment type="caution">
    <text evidence="1">The sequence shown here is derived from an EMBL/GenBank/DDBJ whole genome shotgun (WGS) entry which is preliminary data.</text>
</comment>
<accession>A0A4Q4KSC3</accession>
<gene>
    <name evidence="1" type="ORF">ERX46_02825</name>
</gene>
<evidence type="ECO:0000313" key="2">
    <source>
        <dbReference type="Proteomes" id="UP000293952"/>
    </source>
</evidence>
<organism evidence="1 2">
    <name type="scientific">Brumimicrobium glaciale</name>
    <dbReference type="NCBI Taxonomy" id="200475"/>
    <lineage>
        <taxon>Bacteria</taxon>
        <taxon>Pseudomonadati</taxon>
        <taxon>Bacteroidota</taxon>
        <taxon>Flavobacteriia</taxon>
        <taxon>Flavobacteriales</taxon>
        <taxon>Crocinitomicaceae</taxon>
        <taxon>Brumimicrobium</taxon>
    </lineage>
</organism>
<dbReference type="OrthoDB" id="194359at2"/>
<dbReference type="EMBL" id="SETE01000001">
    <property type="protein sequence ID" value="RYM35945.1"/>
    <property type="molecule type" value="Genomic_DNA"/>
</dbReference>
<dbReference type="RefSeq" id="WP_130092311.1">
    <property type="nucleotide sequence ID" value="NZ_SETE01000001.1"/>
</dbReference>
<proteinExistence type="predicted"/>
<protein>
    <submittedName>
        <fullName evidence="1">Uncharacterized protein</fullName>
    </submittedName>
</protein>
<dbReference type="AlphaFoldDB" id="A0A4Q4KSC3"/>
<dbReference type="Proteomes" id="UP000293952">
    <property type="component" value="Unassembled WGS sequence"/>
</dbReference>
<reference evidence="1 2" key="1">
    <citation type="submission" date="2019-02" db="EMBL/GenBank/DDBJ databases">
        <title>Genome sequence of the sea-ice species Brumimicrobium glaciale.</title>
        <authorList>
            <person name="Bowman J.P."/>
        </authorList>
    </citation>
    <scope>NUCLEOTIDE SEQUENCE [LARGE SCALE GENOMIC DNA]</scope>
    <source>
        <strain evidence="1 2">IC156</strain>
    </source>
</reference>